<feature type="compositionally biased region" description="Basic and acidic residues" evidence="1">
    <location>
        <begin position="45"/>
        <end position="59"/>
    </location>
</feature>
<name>A0A8H6KBZ0_9PEZI</name>
<feature type="transmembrane region" description="Helical" evidence="2">
    <location>
        <begin position="115"/>
        <end position="137"/>
    </location>
</feature>
<feature type="compositionally biased region" description="Low complexity" evidence="1">
    <location>
        <begin position="86"/>
        <end position="96"/>
    </location>
</feature>
<feature type="compositionally biased region" description="Polar residues" evidence="1">
    <location>
        <begin position="1"/>
        <end position="26"/>
    </location>
</feature>
<keyword evidence="2" id="KW-1133">Transmembrane helix</keyword>
<feature type="region of interest" description="Disordered" evidence="1">
    <location>
        <begin position="1"/>
        <end position="100"/>
    </location>
</feature>
<feature type="transmembrane region" description="Helical" evidence="2">
    <location>
        <begin position="157"/>
        <end position="183"/>
    </location>
</feature>
<proteinExistence type="predicted"/>
<dbReference type="OrthoDB" id="5428040at2759"/>
<dbReference type="EMBL" id="WIGM01000328">
    <property type="protein sequence ID" value="KAF6828804.1"/>
    <property type="molecule type" value="Genomic_DNA"/>
</dbReference>
<comment type="caution">
    <text evidence="3">The sequence shown here is derived from an EMBL/GenBank/DDBJ whole genome shotgun (WGS) entry which is preliminary data.</text>
</comment>
<dbReference type="Proteomes" id="UP000639643">
    <property type="component" value="Unassembled WGS sequence"/>
</dbReference>
<evidence type="ECO:0000256" key="2">
    <source>
        <dbReference type="SAM" id="Phobius"/>
    </source>
</evidence>
<evidence type="ECO:0000313" key="4">
    <source>
        <dbReference type="Proteomes" id="UP000639643"/>
    </source>
</evidence>
<sequence length="917" mass="101936">MRKFSSSSNNAHATPDTAQAHTNTGIDRTKEGVITMYQPLENETTDLRLENDTTERLENETTGPPAAAPDKRDDRRDNQLKPDDGSSASSITATTAPHHPREKLKRLAAMIKLRTVLTIASLASLALAFAFISWLWWTPKEDPDDHWRRLILVPNRLQLSINIASLVIRTAIGIIAASAATMIASVAVERYGVRLHAVAPVSIARFASNGSLSLADLALQDSVSSFLLRITLLCLALTTIASQFTSTLLVADLERSHIISFPRQASGAYCPDPEAYISDPVINKQPRHYWLQKPRLSETYAEHTEPGLEVDGVDDTGLSIRALLPFVSPETREKLQVFQGTARVINSRNICVRPNVTDLRITYMGSKGDMGPRISGTVRIDDPTAVATLGVNPEFGYRVFRCALSLGSYDPRYVWQICSIGYVDWENVRNPLSNLTASATILFDAANLNIPFLKAPVGFYPHRYYEFPFADRNGLSFELDIHNSTKSGPWTQVTLDTNAYLDGMEQIARQGFFVTLNESLRERNFKESEVQEIKSKFEMGRLDDAERLLRQRISNASTAMWIKDTKETQQKLDLAFSMMKSKPEGDISLRMTVCVGFGSGGFNPVNVYSHLNHLEIFASSTEPRTEPKYVLASDREAYDVSVARKQLRAISTPTSTENRNILSIHPDNLLAGVRNDVDYRIRYNETDALLASWVSFSIGSPDTIIFRQSPSGVDAGSDNDPGPSHAVYSQLLHATINDTDSPARALQAVYFSKSRQVYHDFIDLMPPRDDCNYTITTFESAMVPGRRAGYWAVVGISGTFFICFLVIRFLFDSTKCSLPDNAWHTIAQVSESAEISAILSRSTTKTDKEVVEISRQLKDEDEDDRFVVRGGVFVRASMGSTADDSDIGPAGTTTTGLRRRLMARLRAPRDGTIEREP</sequence>
<evidence type="ECO:0000256" key="1">
    <source>
        <dbReference type="SAM" id="MobiDB-lite"/>
    </source>
</evidence>
<feature type="transmembrane region" description="Helical" evidence="2">
    <location>
        <begin position="788"/>
        <end position="811"/>
    </location>
</feature>
<evidence type="ECO:0000313" key="3">
    <source>
        <dbReference type="EMBL" id="KAF6828804.1"/>
    </source>
</evidence>
<protein>
    <submittedName>
        <fullName evidence="3">Uncharacterized protein</fullName>
    </submittedName>
</protein>
<feature type="transmembrane region" description="Helical" evidence="2">
    <location>
        <begin position="226"/>
        <end position="251"/>
    </location>
</feature>
<gene>
    <name evidence="3" type="ORF">CMUS01_08442</name>
</gene>
<reference evidence="3" key="1">
    <citation type="journal article" date="2020" name="Phytopathology">
        <title>Genome Sequence Resources of Colletotrichum truncatum, C. plurivorum, C. musicola, and C. sojae: Four Species Pathogenic to Soybean (Glycine max).</title>
        <authorList>
            <person name="Rogerio F."/>
            <person name="Boufleur T.R."/>
            <person name="Ciampi-Guillardi M."/>
            <person name="Sukno S.A."/>
            <person name="Thon M.R."/>
            <person name="Massola Junior N.S."/>
            <person name="Baroncelli R."/>
        </authorList>
    </citation>
    <scope>NUCLEOTIDE SEQUENCE</scope>
    <source>
        <strain evidence="3">LFN0074</strain>
    </source>
</reference>
<keyword evidence="2" id="KW-0472">Membrane</keyword>
<dbReference type="AlphaFoldDB" id="A0A8H6KBZ0"/>
<accession>A0A8H6KBZ0</accession>
<keyword evidence="4" id="KW-1185">Reference proteome</keyword>
<feature type="compositionally biased region" description="Basic and acidic residues" evidence="1">
    <location>
        <begin position="69"/>
        <end position="84"/>
    </location>
</feature>
<organism evidence="3 4">
    <name type="scientific">Colletotrichum musicola</name>
    <dbReference type="NCBI Taxonomy" id="2175873"/>
    <lineage>
        <taxon>Eukaryota</taxon>
        <taxon>Fungi</taxon>
        <taxon>Dikarya</taxon>
        <taxon>Ascomycota</taxon>
        <taxon>Pezizomycotina</taxon>
        <taxon>Sordariomycetes</taxon>
        <taxon>Hypocreomycetidae</taxon>
        <taxon>Glomerellales</taxon>
        <taxon>Glomerellaceae</taxon>
        <taxon>Colletotrichum</taxon>
        <taxon>Colletotrichum orchidearum species complex</taxon>
    </lineage>
</organism>
<keyword evidence="2" id="KW-0812">Transmembrane</keyword>